<dbReference type="Proteomes" id="UP000230543">
    <property type="component" value="Unassembled WGS sequence"/>
</dbReference>
<dbReference type="InterPro" id="IPR027954">
    <property type="entry name" value="Transcobalamin-like_C"/>
</dbReference>
<dbReference type="Gene3D" id="2.170.130.30">
    <property type="match status" value="1"/>
</dbReference>
<proteinExistence type="predicted"/>
<feature type="domain" description="Transcobalamin-like C-terminal" evidence="4">
    <location>
        <begin position="332"/>
        <end position="403"/>
    </location>
</feature>
<dbReference type="PANTHER" id="PTHR10559:SF18">
    <property type="entry name" value="TRANSCOBALAMIN II"/>
    <property type="match status" value="1"/>
</dbReference>
<feature type="chain" id="PRO_5014610911" description="DUF4430 domain-containing protein" evidence="2">
    <location>
        <begin position="25"/>
        <end position="618"/>
    </location>
</feature>
<evidence type="ECO:0000259" key="4">
    <source>
        <dbReference type="Pfam" id="PF14478"/>
    </source>
</evidence>
<dbReference type="AlphaFoldDB" id="A0A2M6WCP5"/>
<feature type="signal peptide" evidence="2">
    <location>
        <begin position="1"/>
        <end position="24"/>
    </location>
</feature>
<dbReference type="EMBL" id="PFBO01000048">
    <property type="protein sequence ID" value="PIT90543.1"/>
    <property type="molecule type" value="Genomic_DNA"/>
</dbReference>
<feature type="compositionally biased region" description="Acidic residues" evidence="1">
    <location>
        <begin position="287"/>
        <end position="307"/>
    </location>
</feature>
<dbReference type="SUPFAM" id="SSF48239">
    <property type="entry name" value="Terpenoid cyclases/Protein prenyltransferases"/>
    <property type="match status" value="1"/>
</dbReference>
<gene>
    <name evidence="5" type="ORF">COU22_01590</name>
</gene>
<evidence type="ECO:0000313" key="6">
    <source>
        <dbReference type="Proteomes" id="UP000230543"/>
    </source>
</evidence>
<evidence type="ECO:0008006" key="7">
    <source>
        <dbReference type="Google" id="ProtNLM"/>
    </source>
</evidence>
<evidence type="ECO:0000256" key="2">
    <source>
        <dbReference type="SAM" id="SignalP"/>
    </source>
</evidence>
<dbReference type="InterPro" id="IPR051588">
    <property type="entry name" value="Cobalamin_Transport"/>
</dbReference>
<evidence type="ECO:0000313" key="5">
    <source>
        <dbReference type="EMBL" id="PIT90543.1"/>
    </source>
</evidence>
<protein>
    <recommendedName>
        <fullName evidence="7">DUF4430 domain-containing protein</fullName>
    </recommendedName>
</protein>
<dbReference type="Gene3D" id="1.50.10.20">
    <property type="match status" value="1"/>
</dbReference>
<dbReference type="Pfam" id="PF13243">
    <property type="entry name" value="SQHop_cyclase_C"/>
    <property type="match status" value="1"/>
</dbReference>
<dbReference type="PANTHER" id="PTHR10559">
    <property type="entry name" value="TRANSCOBALAMIN-1/GASTRIC INTRINSIC FACTOR"/>
    <property type="match status" value="1"/>
</dbReference>
<organism evidence="5 6">
    <name type="scientific">Candidatus Komeilibacteria bacterium CG10_big_fil_rev_8_21_14_0_10_41_13</name>
    <dbReference type="NCBI Taxonomy" id="1974476"/>
    <lineage>
        <taxon>Bacteria</taxon>
        <taxon>Candidatus Komeiliibacteriota</taxon>
    </lineage>
</organism>
<dbReference type="CDD" id="cd00688">
    <property type="entry name" value="ISOPREN_C2_like"/>
    <property type="match status" value="2"/>
</dbReference>
<evidence type="ECO:0000256" key="1">
    <source>
        <dbReference type="SAM" id="MobiDB-lite"/>
    </source>
</evidence>
<dbReference type="InterPro" id="IPR032696">
    <property type="entry name" value="SQ_cyclase_C"/>
</dbReference>
<accession>A0A2M6WCP5</accession>
<feature type="domain" description="Squalene cyclase C-terminal" evidence="3">
    <location>
        <begin position="119"/>
        <end position="200"/>
    </location>
</feature>
<keyword evidence="2" id="KW-0732">Signal</keyword>
<evidence type="ECO:0000259" key="3">
    <source>
        <dbReference type="Pfam" id="PF13243"/>
    </source>
</evidence>
<feature type="region of interest" description="Disordered" evidence="1">
    <location>
        <begin position="283"/>
        <end position="307"/>
    </location>
</feature>
<dbReference type="InterPro" id="IPR008930">
    <property type="entry name" value="Terpenoid_cyclase/PrenylTrfase"/>
</dbReference>
<sequence length="618" mass="67682">MKKKIIILVIVALALNFGFKPATAAVDQRTVDYLSQARQSAWITQALRATGQNNLDLSYLESFNPANATDVAKAVLAIVAGGENPYDFQETDFVALLTDYAEEGQIGSPSLLNDDFWGIMALISAGESLQSEVITGARDFILAAQNEDGGWGWAPETGSDTNDTAAAIMALLSAGISKDDQVIQSAVSYLAGSQNEDGGFPFAEGESDAGSDAWVITALNKLDIDPAGWTVGDNNPISHLESLMLEDGSFRWLIDDEEGNLLMTAYAAVALSGQFFPVAYYQPENNQNDEDNNQAEENNDQNNNEEEQNSGYYHLRIEGPEATICDRQIEGTTALDIVENAAELCDFDYNITQTEYGPYLDMIAGYQAEGSDGWQYWINWQAANVGAGDYDLELGDQVLWAFGAWSIQPMSISVSDDNPEPEENITATVEYFNGTNWLPVNQAWVVSEGQNYQTNEEGQASLSFDQVGSYEIYAEKENFIRTNRQNIIIGSGVSQSVGLTVVVDNNQVQNNNNEDERTLSFVLDISDLDFGTLRPGQTASQIVRISNNGEVGVYLEGIVQGDSLFEDNLYLDNDNWENYGVSIDSGRNSDLSVRLVIPQNYNSNGQKSADLIFWASSN</sequence>
<name>A0A2M6WCP5_9BACT</name>
<comment type="caution">
    <text evidence="5">The sequence shown here is derived from an EMBL/GenBank/DDBJ whole genome shotgun (WGS) entry which is preliminary data.</text>
</comment>
<dbReference type="Pfam" id="PF14478">
    <property type="entry name" value="DUF4430"/>
    <property type="match status" value="1"/>
</dbReference>
<reference evidence="6" key="1">
    <citation type="submission" date="2017-09" db="EMBL/GenBank/DDBJ databases">
        <title>Depth-based differentiation of microbial function through sediment-hosted aquifers and enrichment of novel symbionts in the deep terrestrial subsurface.</title>
        <authorList>
            <person name="Probst A.J."/>
            <person name="Ladd B."/>
            <person name="Jarett J.K."/>
            <person name="Geller-Mcgrath D.E."/>
            <person name="Sieber C.M.K."/>
            <person name="Emerson J.B."/>
            <person name="Anantharaman K."/>
            <person name="Thomas B.C."/>
            <person name="Malmstrom R."/>
            <person name="Stieglmeier M."/>
            <person name="Klingl A."/>
            <person name="Woyke T."/>
            <person name="Ryan C.M."/>
            <person name="Banfield J.F."/>
        </authorList>
    </citation>
    <scope>NUCLEOTIDE SEQUENCE [LARGE SCALE GENOMIC DNA]</scope>
</reference>